<dbReference type="InterPro" id="IPR016181">
    <property type="entry name" value="Acyl_CoA_acyltransferase"/>
</dbReference>
<gene>
    <name evidence="2" type="ORF">RND81_11G101700</name>
</gene>
<dbReference type="PANTHER" id="PTHR47542:SF2">
    <property type="entry name" value="ACYL-COA N-ACYLTRANSFERASES (NAT) SUPERFAMILY PROTEIN"/>
    <property type="match status" value="1"/>
</dbReference>
<feature type="domain" description="N-acetyltransferase" evidence="1">
    <location>
        <begin position="4"/>
        <end position="155"/>
    </location>
</feature>
<dbReference type="NCBIfam" id="TIGR01575">
    <property type="entry name" value="rimI"/>
    <property type="match status" value="1"/>
</dbReference>
<dbReference type="PROSITE" id="PS51186">
    <property type="entry name" value="GNAT"/>
    <property type="match status" value="1"/>
</dbReference>
<proteinExistence type="predicted"/>
<dbReference type="Pfam" id="PF00583">
    <property type="entry name" value="Acetyltransf_1"/>
    <property type="match status" value="1"/>
</dbReference>
<evidence type="ECO:0000313" key="2">
    <source>
        <dbReference type="EMBL" id="KAK9676797.1"/>
    </source>
</evidence>
<comment type="caution">
    <text evidence="2">The sequence shown here is derived from an EMBL/GenBank/DDBJ whole genome shotgun (WGS) entry which is preliminary data.</text>
</comment>
<dbReference type="CDD" id="cd04301">
    <property type="entry name" value="NAT_SF"/>
    <property type="match status" value="1"/>
</dbReference>
<reference evidence="2" key="1">
    <citation type="submission" date="2024-03" db="EMBL/GenBank/DDBJ databases">
        <title>WGS assembly of Saponaria officinalis var. Norfolk2.</title>
        <authorList>
            <person name="Jenkins J."/>
            <person name="Shu S."/>
            <person name="Grimwood J."/>
            <person name="Barry K."/>
            <person name="Goodstein D."/>
            <person name="Schmutz J."/>
            <person name="Leebens-Mack J."/>
            <person name="Osbourn A."/>
        </authorList>
    </citation>
    <scope>NUCLEOTIDE SEQUENCE [LARGE SCALE GENOMIC DNA]</scope>
    <source>
        <strain evidence="2">JIC</strain>
    </source>
</reference>
<dbReference type="GO" id="GO:0008080">
    <property type="term" value="F:N-acetyltransferase activity"/>
    <property type="evidence" value="ECO:0007669"/>
    <property type="project" value="InterPro"/>
</dbReference>
<accession>A0AAW1HK82</accession>
<dbReference type="Gene3D" id="3.40.630.30">
    <property type="match status" value="1"/>
</dbReference>
<dbReference type="AlphaFoldDB" id="A0AAW1HK82"/>
<keyword evidence="3" id="KW-1185">Reference proteome</keyword>
<protein>
    <recommendedName>
        <fullName evidence="1">N-acetyltransferase domain-containing protein</fullName>
    </recommendedName>
</protein>
<dbReference type="Proteomes" id="UP001443914">
    <property type="component" value="Unassembled WGS sequence"/>
</dbReference>
<organism evidence="2 3">
    <name type="scientific">Saponaria officinalis</name>
    <name type="common">Common soapwort</name>
    <name type="synonym">Lychnis saponaria</name>
    <dbReference type="NCBI Taxonomy" id="3572"/>
    <lineage>
        <taxon>Eukaryota</taxon>
        <taxon>Viridiplantae</taxon>
        <taxon>Streptophyta</taxon>
        <taxon>Embryophyta</taxon>
        <taxon>Tracheophyta</taxon>
        <taxon>Spermatophyta</taxon>
        <taxon>Magnoliopsida</taxon>
        <taxon>eudicotyledons</taxon>
        <taxon>Gunneridae</taxon>
        <taxon>Pentapetalae</taxon>
        <taxon>Caryophyllales</taxon>
        <taxon>Caryophyllaceae</taxon>
        <taxon>Caryophylleae</taxon>
        <taxon>Saponaria</taxon>
    </lineage>
</organism>
<dbReference type="PANTHER" id="PTHR47542">
    <property type="entry name" value="ACYL-COA N-ACYLTRANSFERASES (NAT) SUPERFAMILY PROTEIN"/>
    <property type="match status" value="1"/>
</dbReference>
<name>A0AAW1HK82_SAPOF</name>
<dbReference type="InterPro" id="IPR006464">
    <property type="entry name" value="AcTrfase_RimI/Ard1"/>
</dbReference>
<dbReference type="EMBL" id="JBDFQZ010000011">
    <property type="protein sequence ID" value="KAK9676797.1"/>
    <property type="molecule type" value="Genomic_DNA"/>
</dbReference>
<evidence type="ECO:0000259" key="1">
    <source>
        <dbReference type="PROSITE" id="PS51186"/>
    </source>
</evidence>
<evidence type="ECO:0000313" key="3">
    <source>
        <dbReference type="Proteomes" id="UP001443914"/>
    </source>
</evidence>
<dbReference type="SUPFAM" id="SSF55729">
    <property type="entry name" value="Acyl-CoA N-acyltransferases (Nat)"/>
    <property type="match status" value="1"/>
</dbReference>
<sequence length="158" mass="18164">MAEVLILDLKKNSTDYLKVVEDVVKMEKKIFPKHESMSRSFDDELSKRNAGLLYAHFNGEVVGYAMYSWPSSLLAVITKLAVKDKYRGRGYGEALLKAAISKCRARNIQRISLHVDPSRKPAVNLYQKLGFRIDSTVEKYYSADRDAYRMYLDLDIDD</sequence>
<dbReference type="InterPro" id="IPR000182">
    <property type="entry name" value="GNAT_dom"/>
</dbReference>